<sequence>MASTQVKVLVLPVLRRYWLFHAWKEVPPQPPGVKPSWRDTVQSKVVASFQSQWTKLEAAPQGTLNHRLFKFGQYVLSKVDPSESFLKALPQQADSLDILYPASLPERLVRRRLRLLAAKAQPFHASRFRMWIAILLPQIPLIPLPLPNVTIYYTIWRIASNRSAGRGAASLAAALELASDAQRLKLAQQLRQLQQQGVQLQRGSWAEHLAAEADSLQQQVQQQKAANSSSSSSSSREQPAEEQQPRQLPLPVFIPDKHLDQLVEPAERLLSPLPESAVLRLAELYDQHHLMEHYRAANRKCLDEQQQQQQQQQ</sequence>
<dbReference type="Pfam" id="PF10173">
    <property type="entry name" value="Mit_KHE1"/>
    <property type="match status" value="1"/>
</dbReference>
<protein>
    <recommendedName>
        <fullName evidence="4">Mitochondrial K+-H+ exchange-related-domain-containing protein</fullName>
    </recommendedName>
</protein>
<feature type="compositionally biased region" description="Low complexity" evidence="1">
    <location>
        <begin position="216"/>
        <end position="237"/>
    </location>
</feature>
<evidence type="ECO:0000313" key="2">
    <source>
        <dbReference type="EMBL" id="WIA16401.1"/>
    </source>
</evidence>
<name>A0ABY8U7I7_TETOB</name>
<evidence type="ECO:0008006" key="4">
    <source>
        <dbReference type="Google" id="ProtNLM"/>
    </source>
</evidence>
<proteinExistence type="predicted"/>
<gene>
    <name evidence="2" type="ORF">OEZ85_013093</name>
</gene>
<dbReference type="Proteomes" id="UP001244341">
    <property type="component" value="Chromosome 7b"/>
</dbReference>
<organism evidence="2 3">
    <name type="scientific">Tetradesmus obliquus</name>
    <name type="common">Green alga</name>
    <name type="synonym">Acutodesmus obliquus</name>
    <dbReference type="NCBI Taxonomy" id="3088"/>
    <lineage>
        <taxon>Eukaryota</taxon>
        <taxon>Viridiplantae</taxon>
        <taxon>Chlorophyta</taxon>
        <taxon>core chlorophytes</taxon>
        <taxon>Chlorophyceae</taxon>
        <taxon>CS clade</taxon>
        <taxon>Sphaeropleales</taxon>
        <taxon>Scenedesmaceae</taxon>
        <taxon>Tetradesmus</taxon>
    </lineage>
</organism>
<keyword evidence="3" id="KW-1185">Reference proteome</keyword>
<dbReference type="PANTHER" id="PTHR28062">
    <property type="entry name" value="K+-H+ EXCHANGE-LIKE PROTEIN"/>
    <property type="match status" value="1"/>
</dbReference>
<dbReference type="EMBL" id="CP126214">
    <property type="protein sequence ID" value="WIA16401.1"/>
    <property type="molecule type" value="Genomic_DNA"/>
</dbReference>
<accession>A0ABY8U7I7</accession>
<dbReference type="InterPro" id="IPR018786">
    <property type="entry name" value="Mit_KHE1"/>
</dbReference>
<evidence type="ECO:0000313" key="3">
    <source>
        <dbReference type="Proteomes" id="UP001244341"/>
    </source>
</evidence>
<dbReference type="PANTHER" id="PTHR28062:SF1">
    <property type="entry name" value="TRANSMEMBRANE PROTEIN"/>
    <property type="match status" value="1"/>
</dbReference>
<feature type="region of interest" description="Disordered" evidence="1">
    <location>
        <begin position="216"/>
        <end position="249"/>
    </location>
</feature>
<evidence type="ECO:0000256" key="1">
    <source>
        <dbReference type="SAM" id="MobiDB-lite"/>
    </source>
</evidence>
<reference evidence="2 3" key="1">
    <citation type="submission" date="2023-05" db="EMBL/GenBank/DDBJ databases">
        <title>A 100% complete, gapless, phased diploid assembly of the Scenedesmus obliquus UTEX 3031 genome.</title>
        <authorList>
            <person name="Biondi T.C."/>
            <person name="Hanschen E.R."/>
            <person name="Kwon T."/>
            <person name="Eng W."/>
            <person name="Kruse C.P.S."/>
            <person name="Koehler S.I."/>
            <person name="Kunde Y."/>
            <person name="Gleasner C.D."/>
            <person name="You Mak K.T."/>
            <person name="Polle J."/>
            <person name="Hovde B.T."/>
            <person name="Starkenburg S.R."/>
        </authorList>
    </citation>
    <scope>NUCLEOTIDE SEQUENCE [LARGE SCALE GENOMIC DNA]</scope>
    <source>
        <strain evidence="2 3">DOE0152z</strain>
    </source>
</reference>